<keyword evidence="2" id="KW-0732">Signal</keyword>
<feature type="region of interest" description="Disordered" evidence="1">
    <location>
        <begin position="276"/>
        <end position="310"/>
    </location>
</feature>
<evidence type="ECO:0000313" key="4">
    <source>
        <dbReference type="Proteomes" id="UP000646911"/>
    </source>
</evidence>
<proteinExistence type="predicted"/>
<evidence type="ECO:0000256" key="1">
    <source>
        <dbReference type="SAM" id="MobiDB-lite"/>
    </source>
</evidence>
<feature type="signal peptide" evidence="2">
    <location>
        <begin position="1"/>
        <end position="29"/>
    </location>
</feature>
<feature type="chain" id="PRO_5045950455" description="Toxin co-regulated pilus biosynthesis protein Q C-terminal domain-containing protein" evidence="2">
    <location>
        <begin position="30"/>
        <end position="477"/>
    </location>
</feature>
<keyword evidence="4" id="KW-1185">Reference proteome</keyword>
<protein>
    <recommendedName>
        <fullName evidence="5">Toxin co-regulated pilus biosynthesis protein Q C-terminal domain-containing protein</fullName>
    </recommendedName>
</protein>
<organism evidence="3 4">
    <name type="scientific">Undibacterium umbellatum</name>
    <dbReference type="NCBI Taxonomy" id="2762300"/>
    <lineage>
        <taxon>Bacteria</taxon>
        <taxon>Pseudomonadati</taxon>
        <taxon>Pseudomonadota</taxon>
        <taxon>Betaproteobacteria</taxon>
        <taxon>Burkholderiales</taxon>
        <taxon>Oxalobacteraceae</taxon>
        <taxon>Undibacterium</taxon>
    </lineage>
</organism>
<accession>A0ABR6ZGA3</accession>
<evidence type="ECO:0000313" key="3">
    <source>
        <dbReference type="EMBL" id="MBC3910759.1"/>
    </source>
</evidence>
<name>A0ABR6ZGA3_9BURK</name>
<reference evidence="3 4" key="1">
    <citation type="submission" date="2020-08" db="EMBL/GenBank/DDBJ databases">
        <title>Novel species isolated from subtropical streams in China.</title>
        <authorList>
            <person name="Lu H."/>
        </authorList>
    </citation>
    <scope>NUCLEOTIDE SEQUENCE [LARGE SCALE GENOMIC DNA]</scope>
    <source>
        <strain evidence="3 4">NL8W</strain>
    </source>
</reference>
<evidence type="ECO:0008006" key="5">
    <source>
        <dbReference type="Google" id="ProtNLM"/>
    </source>
</evidence>
<comment type="caution">
    <text evidence="3">The sequence shown here is derived from an EMBL/GenBank/DDBJ whole genome shotgun (WGS) entry which is preliminary data.</text>
</comment>
<dbReference type="RefSeq" id="WP_186956333.1">
    <property type="nucleotide sequence ID" value="NZ_JACOFX010000019.1"/>
</dbReference>
<gene>
    <name evidence="3" type="ORF">H8L47_24625</name>
</gene>
<sequence>MKYQRSLLSVIVSSIFAGGVSAYAPSAMAGFEVVSNPNTPYVYQLSGAQRKLVDVREERVIGATANTLHHGRIDMELVMIPVAANKGVDMLTGLRGIVPESQGWRVFALKGVNLKNKIEWSSAETWVMALDGMLLKNKLIADINWESREITLVPISNRAYASQLISQGKDKSILRHVTVRQQYETPEPLIALRLQPAQATITEARTVPIATVEVPVRTLAEVGDSRGSTSIGVKMSDAAIDSMISQRVEQATKEKMAQLEALEAQYRDKLEQLNARSKQIKAEPSSVSQDETKNKPVAQPISVDDHDSKQVTGRMVRADYRFPAPATGGYKMSKTGLFNAANSDESNTSIRPVKFDAAEAQSTTSVVDNNVITEVATTSANNNVVSFPVQANVEVVEAPRTKWEISLNDKTLRNALLRMASKNGYSLSYQTKDQDIKTGGTFFGTFDGALREIEIATGKRIRQVESKLLGRLIIVTD</sequence>
<evidence type="ECO:0000256" key="2">
    <source>
        <dbReference type="SAM" id="SignalP"/>
    </source>
</evidence>
<dbReference type="EMBL" id="JACOFX010000019">
    <property type="protein sequence ID" value="MBC3910759.1"/>
    <property type="molecule type" value="Genomic_DNA"/>
</dbReference>
<dbReference type="Proteomes" id="UP000646911">
    <property type="component" value="Unassembled WGS sequence"/>
</dbReference>